<reference evidence="2 3" key="1">
    <citation type="submission" date="2019-01" db="EMBL/GenBank/DDBJ databases">
        <title>A chromosome-scale genome assembly of the yellow perch, Perca flavescens.</title>
        <authorList>
            <person name="Feron R."/>
            <person name="Morvezen R."/>
            <person name="Bestin A."/>
            <person name="Haffray P."/>
            <person name="Klopp C."/>
            <person name="Zahm M."/>
            <person name="Cabau C."/>
            <person name="Roques C."/>
            <person name="Donnadieu C."/>
            <person name="Bouchez O."/>
            <person name="Christie M."/>
            <person name="Larson W."/>
            <person name="Guiguen Y."/>
        </authorList>
    </citation>
    <scope>NUCLEOTIDE SEQUENCE [LARGE SCALE GENOMIC DNA]</scope>
    <source>
        <strain evidence="2">YP-PL-M2</strain>
        <tissue evidence="2">Blood</tissue>
    </source>
</reference>
<organism evidence="2 3">
    <name type="scientific">Perca flavescens</name>
    <name type="common">American yellow perch</name>
    <name type="synonym">Morone flavescens</name>
    <dbReference type="NCBI Taxonomy" id="8167"/>
    <lineage>
        <taxon>Eukaryota</taxon>
        <taxon>Metazoa</taxon>
        <taxon>Chordata</taxon>
        <taxon>Craniata</taxon>
        <taxon>Vertebrata</taxon>
        <taxon>Euteleostomi</taxon>
        <taxon>Actinopterygii</taxon>
        <taxon>Neopterygii</taxon>
        <taxon>Teleostei</taxon>
        <taxon>Neoteleostei</taxon>
        <taxon>Acanthomorphata</taxon>
        <taxon>Eupercaria</taxon>
        <taxon>Perciformes</taxon>
        <taxon>Percoidei</taxon>
        <taxon>Percidae</taxon>
        <taxon>Percinae</taxon>
        <taxon>Perca</taxon>
    </lineage>
</organism>
<keyword evidence="3" id="KW-1185">Reference proteome</keyword>
<feature type="region of interest" description="Disordered" evidence="1">
    <location>
        <begin position="1"/>
        <end position="24"/>
    </location>
</feature>
<sequence>MTKTKDRGIIGQRKKNGKEKMENIDSKISQEIEKLDKDIRTKSSEVLRSSKDYLVPSLDGESPALSIAKPLPDRESSAGQFEKVLGWLSTLQIGTNGDNQMTLKFSQTSGYGSVLPHDNLDFDTE</sequence>
<dbReference type="EMBL" id="SCKG01000009">
    <property type="protein sequence ID" value="TDH08179.1"/>
    <property type="molecule type" value="Genomic_DNA"/>
</dbReference>
<evidence type="ECO:0000256" key="1">
    <source>
        <dbReference type="SAM" id="MobiDB-lite"/>
    </source>
</evidence>
<protein>
    <submittedName>
        <fullName evidence="2">Uncharacterized protein</fullName>
    </submittedName>
</protein>
<comment type="caution">
    <text evidence="2">The sequence shown here is derived from an EMBL/GenBank/DDBJ whole genome shotgun (WGS) entry which is preliminary data.</text>
</comment>
<evidence type="ECO:0000313" key="3">
    <source>
        <dbReference type="Proteomes" id="UP000295070"/>
    </source>
</evidence>
<dbReference type="AlphaFoldDB" id="A0A484CYW5"/>
<evidence type="ECO:0000313" key="2">
    <source>
        <dbReference type="EMBL" id="TDH08179.1"/>
    </source>
</evidence>
<gene>
    <name evidence="2" type="ORF">EPR50_G00094810</name>
</gene>
<dbReference type="Proteomes" id="UP000295070">
    <property type="component" value="Chromosome 9"/>
</dbReference>
<proteinExistence type="predicted"/>
<dbReference type="STRING" id="8167.A0A484CYW5"/>
<name>A0A484CYW5_PERFV</name>
<accession>A0A484CYW5</accession>